<accession>A0AAX4FSG4</accession>
<protein>
    <submittedName>
        <fullName evidence="1">Uncharacterized protein</fullName>
    </submittedName>
</protein>
<organism evidence="1 2">
    <name type="scientific">Methanoculleus receptaculi</name>
    <dbReference type="NCBI Taxonomy" id="394967"/>
    <lineage>
        <taxon>Archaea</taxon>
        <taxon>Methanobacteriati</taxon>
        <taxon>Methanobacteriota</taxon>
        <taxon>Stenosarchaea group</taxon>
        <taxon>Methanomicrobia</taxon>
        <taxon>Methanomicrobiales</taxon>
        <taxon>Methanomicrobiaceae</taxon>
        <taxon>Methanoculleus</taxon>
    </lineage>
</organism>
<dbReference type="Proteomes" id="UP001305652">
    <property type="component" value="Chromosome"/>
</dbReference>
<evidence type="ECO:0000313" key="2">
    <source>
        <dbReference type="Proteomes" id="UP001305652"/>
    </source>
</evidence>
<dbReference type="GeneID" id="85732690"/>
<evidence type="ECO:0000313" key="1">
    <source>
        <dbReference type="EMBL" id="WOX56873.1"/>
    </source>
</evidence>
<gene>
    <name evidence="1" type="ORF">R6Y96_05995</name>
</gene>
<reference evidence="1 2" key="1">
    <citation type="submission" date="2023-10" db="EMBL/GenBank/DDBJ databases">
        <title>The complete genome sequence of Methanoculleus receptaculi DSM 18860.</title>
        <authorList>
            <person name="Lai S.-J."/>
            <person name="You Y.-T."/>
            <person name="Chen S.-C."/>
        </authorList>
    </citation>
    <scope>NUCLEOTIDE SEQUENCE [LARGE SCALE GENOMIC DNA]</scope>
    <source>
        <strain evidence="1 2">DSM 18860</strain>
    </source>
</reference>
<dbReference type="KEGG" id="mrc:R6Y96_05995"/>
<dbReference type="RefSeq" id="WP_318620314.1">
    <property type="nucleotide sequence ID" value="NZ_CP137642.1"/>
</dbReference>
<sequence>MMMGGCAGSAHDQDGIIASNISRTRTASMIVTPTRMRTPCVSETPLSLAEVRREGPAALRGGRVLLIHSVDPGKALAASAVVVVQVSALAAHPVSLGGIGTLVLDLPKGFSFRYDKDLRI</sequence>
<name>A0AAX4FSG4_9EURY</name>
<dbReference type="EMBL" id="CP137642">
    <property type="protein sequence ID" value="WOX56873.1"/>
    <property type="molecule type" value="Genomic_DNA"/>
</dbReference>
<proteinExistence type="predicted"/>
<dbReference type="AlphaFoldDB" id="A0AAX4FSG4"/>
<keyword evidence="2" id="KW-1185">Reference proteome</keyword>